<sequence>MADPAGWTKGGWDWLDGVSPAEVVPAGDPAPSFARCFTGPDGARVLATLKAMTLERTLGPDASDAALRDLEGQRRLVALILALAARGQGA</sequence>
<evidence type="ECO:0000313" key="2">
    <source>
        <dbReference type="EMBL" id="OYD84378.1"/>
    </source>
</evidence>
<name>A0A235HEZ6_AZOBR</name>
<organism evidence="2 3">
    <name type="scientific">Azospirillum brasilense</name>
    <dbReference type="NCBI Taxonomy" id="192"/>
    <lineage>
        <taxon>Bacteria</taxon>
        <taxon>Pseudomonadati</taxon>
        <taxon>Pseudomonadota</taxon>
        <taxon>Alphaproteobacteria</taxon>
        <taxon>Rhodospirillales</taxon>
        <taxon>Azospirillaceae</taxon>
        <taxon>Azospirillum</taxon>
    </lineage>
</organism>
<protein>
    <recommendedName>
        <fullName evidence="1">Bbp19-like phage domain-containing protein</fullName>
    </recommendedName>
</protein>
<reference evidence="2 3" key="1">
    <citation type="submission" date="2017-07" db="EMBL/GenBank/DDBJ databases">
        <title>Whole genome sequence of Azospirillum brasilense 2A1, a potential biofertilizer strain.</title>
        <authorList>
            <person name="Fontana C.A."/>
            <person name="Toffoli L.M."/>
            <person name="Salazar S.M."/>
            <person name="Puglisi E."/>
            <person name="Pedraza R."/>
            <person name="Bassi D."/>
            <person name="Cocconcelli P.S."/>
        </authorList>
    </citation>
    <scope>NUCLEOTIDE SEQUENCE [LARGE SCALE GENOMIC DNA]</scope>
    <source>
        <strain evidence="2 3">2A1</strain>
    </source>
</reference>
<dbReference type="AlphaFoldDB" id="A0A235HEZ6"/>
<evidence type="ECO:0000313" key="3">
    <source>
        <dbReference type="Proteomes" id="UP000215367"/>
    </source>
</evidence>
<comment type="caution">
    <text evidence="2">The sequence shown here is derived from an EMBL/GenBank/DDBJ whole genome shotgun (WGS) entry which is preliminary data.</text>
</comment>
<dbReference type="InterPro" id="IPR057447">
    <property type="entry name" value="Bbp19-like_phage"/>
</dbReference>
<dbReference type="Pfam" id="PF25181">
    <property type="entry name" value="Phage_Bbp19"/>
    <property type="match status" value="1"/>
</dbReference>
<evidence type="ECO:0000259" key="1">
    <source>
        <dbReference type="Pfam" id="PF25181"/>
    </source>
</evidence>
<dbReference type="EMBL" id="NOWT01000007">
    <property type="protein sequence ID" value="OYD84378.1"/>
    <property type="molecule type" value="Genomic_DNA"/>
</dbReference>
<dbReference type="RefSeq" id="WP_094303065.1">
    <property type="nucleotide sequence ID" value="NZ_NOWT01000007.1"/>
</dbReference>
<dbReference type="Proteomes" id="UP000215367">
    <property type="component" value="Unassembled WGS sequence"/>
</dbReference>
<proteinExistence type="predicted"/>
<feature type="domain" description="Bbp19-like phage" evidence="1">
    <location>
        <begin position="33"/>
        <end position="83"/>
    </location>
</feature>
<accession>A0A235HEZ6</accession>
<gene>
    <name evidence="2" type="ORF">CHT98_09975</name>
</gene>